<dbReference type="Pfam" id="PF00961">
    <property type="entry name" value="LAGLIDADG_1"/>
    <property type="match status" value="2"/>
</dbReference>
<dbReference type="AlphaFoldDB" id="A0A3G9ENC2"/>
<dbReference type="PANTHER" id="PTHR37520:SF1">
    <property type="entry name" value="INTRON-ENCODED DNA ENDONUCLEASE AI2A-RELATED"/>
    <property type="match status" value="1"/>
</dbReference>
<dbReference type="InterPro" id="IPR004860">
    <property type="entry name" value="LAGLIDADG_dom"/>
</dbReference>
<evidence type="ECO:0000256" key="1">
    <source>
        <dbReference type="ARBA" id="ARBA00002670"/>
    </source>
</evidence>
<dbReference type="GO" id="GO:0004519">
    <property type="term" value="F:endonuclease activity"/>
    <property type="evidence" value="ECO:0007669"/>
    <property type="project" value="InterPro"/>
</dbReference>
<dbReference type="PANTHER" id="PTHR37520">
    <property type="entry name" value="INTRON-ENCODED DNA ENDONUCLEASE AI2A-RELATED"/>
    <property type="match status" value="1"/>
</dbReference>
<evidence type="ECO:0000313" key="3">
    <source>
        <dbReference type="EMBL" id="BBE20915.1"/>
    </source>
</evidence>
<keyword evidence="3" id="KW-0496">Mitochondrion</keyword>
<reference evidence="3" key="1">
    <citation type="submission" date="2018-05" db="EMBL/GenBank/DDBJ databases">
        <title>Tricholoma matsutake mitochondrial DNA, complete sequence, strain: Y1.</title>
        <authorList>
            <person name="Babasaki K."/>
            <person name="Miyazaki Y."/>
        </authorList>
    </citation>
    <scope>NUCLEOTIDE SEQUENCE</scope>
    <source>
        <strain evidence="3">Y-1</strain>
        <tissue evidence="3">Mycelium</tissue>
    </source>
</reference>
<accession>A0A3G9ENC2</accession>
<name>A0A3G9ENC2_TRIMT</name>
<feature type="domain" description="Homing endonuclease LAGLIDADG" evidence="2">
    <location>
        <begin position="212"/>
        <end position="299"/>
    </location>
</feature>
<dbReference type="EMBL" id="LC385608">
    <property type="protein sequence ID" value="BBE20915.1"/>
    <property type="molecule type" value="Genomic_DNA"/>
</dbReference>
<dbReference type="InterPro" id="IPR027434">
    <property type="entry name" value="Homing_endonucl"/>
</dbReference>
<evidence type="ECO:0000259" key="2">
    <source>
        <dbReference type="Pfam" id="PF00961"/>
    </source>
</evidence>
<feature type="domain" description="Homing endonuclease LAGLIDADG" evidence="2">
    <location>
        <begin position="105"/>
        <end position="191"/>
    </location>
</feature>
<sequence length="331" mass="37691">MQQTISENIIQLSSYLGSDLTLIPDQVGEHKNLYGTLSISCTFCTLNVKNHINVKNSQVTKALNTWVGTSEAIRLLNKNITTIISVPCLANNIKAYNNNSFFEWLAGLIDGDGSFLLSKKGYASLEITMDIRDEHALQIIKNIYGGSIKLRSGANAIRYRLHHKSGLLSLIKDVNGKIRNSNRLVQLNKICTKYNINLIYPNKLTYNNGWVSGFFDADGTVTINSTNTQLSISISQKTSELLLPLIEIYGGNVYIDRGSAQSFKWYITKREEILKMVKYFKVYPSRSAKIKRLHLINKYYELKDIKAHLAPPETLLAKSWNYFYQKWIKFE</sequence>
<dbReference type="Gene3D" id="3.10.28.10">
    <property type="entry name" value="Homing endonucleases"/>
    <property type="match status" value="2"/>
</dbReference>
<proteinExistence type="predicted"/>
<geneLocation type="mitochondrion" evidence="3"/>
<comment type="function">
    <text evidence="1">Mitochondrial DNA endonuclease involved in intron homing.</text>
</comment>
<protein>
    <submittedName>
        <fullName evidence="3">Intronic protein at intron 5 of cox1 protein</fullName>
    </submittedName>
</protein>
<gene>
    <name evidence="3" type="primary">hyp5</name>
</gene>
<organism evidence="3">
    <name type="scientific">Tricholoma matsutake</name>
    <name type="common">Matsutake mushroom</name>
    <name type="synonym">Tricholoma nauseosum</name>
    <dbReference type="NCBI Taxonomy" id="40145"/>
    <lineage>
        <taxon>Eukaryota</taxon>
        <taxon>Fungi</taxon>
        <taxon>Dikarya</taxon>
        <taxon>Basidiomycota</taxon>
        <taxon>Agaricomycotina</taxon>
        <taxon>Agaricomycetes</taxon>
        <taxon>Agaricomycetidae</taxon>
        <taxon>Agaricales</taxon>
        <taxon>Tricholomatineae</taxon>
        <taxon>Tricholomataceae</taxon>
        <taxon>Tricholoma</taxon>
    </lineage>
</organism>
<dbReference type="SUPFAM" id="SSF55608">
    <property type="entry name" value="Homing endonucleases"/>
    <property type="match status" value="2"/>
</dbReference>